<sequence length="21" mass="2450">RELHVGFMRSVPVIHAEVEDE</sequence>
<dbReference type="EMBL" id="LXQA010754443">
    <property type="protein sequence ID" value="MCI69358.1"/>
    <property type="molecule type" value="Genomic_DNA"/>
</dbReference>
<evidence type="ECO:0000313" key="1">
    <source>
        <dbReference type="EMBL" id="MCI69358.1"/>
    </source>
</evidence>
<organism evidence="1 2">
    <name type="scientific">Trifolium medium</name>
    <dbReference type="NCBI Taxonomy" id="97028"/>
    <lineage>
        <taxon>Eukaryota</taxon>
        <taxon>Viridiplantae</taxon>
        <taxon>Streptophyta</taxon>
        <taxon>Embryophyta</taxon>
        <taxon>Tracheophyta</taxon>
        <taxon>Spermatophyta</taxon>
        <taxon>Magnoliopsida</taxon>
        <taxon>eudicotyledons</taxon>
        <taxon>Gunneridae</taxon>
        <taxon>Pentapetalae</taxon>
        <taxon>rosids</taxon>
        <taxon>fabids</taxon>
        <taxon>Fabales</taxon>
        <taxon>Fabaceae</taxon>
        <taxon>Papilionoideae</taxon>
        <taxon>50 kb inversion clade</taxon>
        <taxon>NPAAA clade</taxon>
        <taxon>Hologalegina</taxon>
        <taxon>IRL clade</taxon>
        <taxon>Trifolieae</taxon>
        <taxon>Trifolium</taxon>
    </lineage>
</organism>
<name>A0A392U8J2_9FABA</name>
<dbReference type="Proteomes" id="UP000265520">
    <property type="component" value="Unassembled WGS sequence"/>
</dbReference>
<feature type="non-terminal residue" evidence="1">
    <location>
        <position position="1"/>
    </location>
</feature>
<protein>
    <submittedName>
        <fullName evidence="1">Uncharacterized protein</fullName>
    </submittedName>
</protein>
<keyword evidence="2" id="KW-1185">Reference proteome</keyword>
<evidence type="ECO:0000313" key="2">
    <source>
        <dbReference type="Proteomes" id="UP000265520"/>
    </source>
</evidence>
<comment type="caution">
    <text evidence="1">The sequence shown here is derived from an EMBL/GenBank/DDBJ whole genome shotgun (WGS) entry which is preliminary data.</text>
</comment>
<accession>A0A392U8J2</accession>
<proteinExistence type="predicted"/>
<reference evidence="1 2" key="1">
    <citation type="journal article" date="2018" name="Front. Plant Sci.">
        <title>Red Clover (Trifolium pratense) and Zigzag Clover (T. medium) - A Picture of Genomic Similarities and Differences.</title>
        <authorList>
            <person name="Dluhosova J."/>
            <person name="Istvanek J."/>
            <person name="Nedelnik J."/>
            <person name="Repkova J."/>
        </authorList>
    </citation>
    <scope>NUCLEOTIDE SEQUENCE [LARGE SCALE GENOMIC DNA]</scope>
    <source>
        <strain evidence="2">cv. 10/8</strain>
        <tissue evidence="1">Leaf</tissue>
    </source>
</reference>
<dbReference type="AlphaFoldDB" id="A0A392U8J2"/>